<sequence length="309" mass="34144">SNTYSSLLATEMIRSGSHDSFERIEDSSPASREVLLSDTESVSEDDIQVMSVKIPTQAEVIPGQTISEMLEAMEERLLAVIHSLHEDTTAQIKRLEARLEGVKIDLTKGMDDIIDATKNRSEVTAKMETNDALLNDIARQVGALKELHITQQRMAEEKREHQSKKKRHCEAAKKTAMECYDKIKTHVRTLAKGTSTSASEATSASDAVDVAAEAHADDPELQALKLNRKACRIAFRSDGCKESRRWFVARVTEPEPCVLREGDEIVTIGGEQVSGVSLDRIKELVAASNATVEVRRAEKSEQGVKNVDE</sequence>
<evidence type="ECO:0000313" key="2">
    <source>
        <dbReference type="Proteomes" id="UP001328107"/>
    </source>
</evidence>
<reference evidence="2" key="1">
    <citation type="submission" date="2022-10" db="EMBL/GenBank/DDBJ databases">
        <title>Genome assembly of Pristionchus species.</title>
        <authorList>
            <person name="Yoshida K."/>
            <person name="Sommer R.J."/>
        </authorList>
    </citation>
    <scope>NUCLEOTIDE SEQUENCE [LARGE SCALE GENOMIC DNA]</scope>
    <source>
        <strain evidence="2">RS5460</strain>
    </source>
</reference>
<dbReference type="EMBL" id="BTRK01000003">
    <property type="protein sequence ID" value="GMR39748.1"/>
    <property type="molecule type" value="Genomic_DNA"/>
</dbReference>
<dbReference type="InterPro" id="IPR036034">
    <property type="entry name" value="PDZ_sf"/>
</dbReference>
<feature type="non-terminal residue" evidence="1">
    <location>
        <position position="1"/>
    </location>
</feature>
<organism evidence="1 2">
    <name type="scientific">Pristionchus mayeri</name>
    <dbReference type="NCBI Taxonomy" id="1317129"/>
    <lineage>
        <taxon>Eukaryota</taxon>
        <taxon>Metazoa</taxon>
        <taxon>Ecdysozoa</taxon>
        <taxon>Nematoda</taxon>
        <taxon>Chromadorea</taxon>
        <taxon>Rhabditida</taxon>
        <taxon>Rhabditina</taxon>
        <taxon>Diplogasteromorpha</taxon>
        <taxon>Diplogasteroidea</taxon>
        <taxon>Neodiplogasteridae</taxon>
        <taxon>Pristionchus</taxon>
    </lineage>
</organism>
<gene>
    <name evidence="1" type="ORF">PMAYCL1PPCAC_09943</name>
</gene>
<accession>A0AAN4ZJU7</accession>
<dbReference type="Gene3D" id="2.30.42.10">
    <property type="match status" value="1"/>
</dbReference>
<dbReference type="Proteomes" id="UP001328107">
    <property type="component" value="Unassembled WGS sequence"/>
</dbReference>
<evidence type="ECO:0000313" key="1">
    <source>
        <dbReference type="EMBL" id="GMR39748.1"/>
    </source>
</evidence>
<protein>
    <recommendedName>
        <fullName evidence="3">PDZ domain-containing protein</fullName>
    </recommendedName>
</protein>
<comment type="caution">
    <text evidence="1">The sequence shown here is derived from an EMBL/GenBank/DDBJ whole genome shotgun (WGS) entry which is preliminary data.</text>
</comment>
<evidence type="ECO:0008006" key="3">
    <source>
        <dbReference type="Google" id="ProtNLM"/>
    </source>
</evidence>
<keyword evidence="2" id="KW-1185">Reference proteome</keyword>
<proteinExistence type="predicted"/>
<dbReference type="SUPFAM" id="SSF50156">
    <property type="entry name" value="PDZ domain-like"/>
    <property type="match status" value="1"/>
</dbReference>
<name>A0AAN4ZJU7_9BILA</name>
<dbReference type="AlphaFoldDB" id="A0AAN4ZJU7"/>